<dbReference type="EMBL" id="JADEWC010000004">
    <property type="protein sequence ID" value="MBE9221580.1"/>
    <property type="molecule type" value="Genomic_DNA"/>
</dbReference>
<comment type="caution">
    <text evidence="1">The sequence shown here is derived from an EMBL/GenBank/DDBJ whole genome shotgun (WGS) entry which is preliminary data.</text>
</comment>
<organism evidence="1 2">
    <name type="scientific">Cyanobacterium stanieri LEGE 03274</name>
    <dbReference type="NCBI Taxonomy" id="1828756"/>
    <lineage>
        <taxon>Bacteria</taxon>
        <taxon>Bacillati</taxon>
        <taxon>Cyanobacteriota</taxon>
        <taxon>Cyanophyceae</taxon>
        <taxon>Oscillatoriophycideae</taxon>
        <taxon>Chroococcales</taxon>
        <taxon>Geminocystaceae</taxon>
        <taxon>Cyanobacterium</taxon>
    </lineage>
</organism>
<reference evidence="1 2" key="1">
    <citation type="submission" date="2020-10" db="EMBL/GenBank/DDBJ databases">
        <authorList>
            <person name="Castelo-Branco R."/>
            <person name="Eusebio N."/>
            <person name="Adriana R."/>
            <person name="Vieira A."/>
            <person name="Brugerolle De Fraissinette N."/>
            <person name="Rezende De Castro R."/>
            <person name="Schneider M.P."/>
            <person name="Vasconcelos V."/>
            <person name="Leao P.N."/>
        </authorList>
    </citation>
    <scope>NUCLEOTIDE SEQUENCE [LARGE SCALE GENOMIC DNA]</scope>
    <source>
        <strain evidence="1 2">LEGE 03274</strain>
    </source>
</reference>
<dbReference type="Pfam" id="PF22075">
    <property type="entry name" value="DUF6939"/>
    <property type="match status" value="1"/>
</dbReference>
<dbReference type="Proteomes" id="UP000654604">
    <property type="component" value="Unassembled WGS sequence"/>
</dbReference>
<accession>A0ABR9V117</accession>
<evidence type="ECO:0000313" key="2">
    <source>
        <dbReference type="Proteomes" id="UP000654604"/>
    </source>
</evidence>
<gene>
    <name evidence="1" type="ORF">IQ215_02615</name>
</gene>
<proteinExistence type="predicted"/>
<protein>
    <submittedName>
        <fullName evidence="1">Uncharacterized protein</fullName>
    </submittedName>
</protein>
<keyword evidence="2" id="KW-1185">Reference proteome</keyword>
<evidence type="ECO:0000313" key="1">
    <source>
        <dbReference type="EMBL" id="MBE9221580.1"/>
    </source>
</evidence>
<dbReference type="InterPro" id="IPR054219">
    <property type="entry name" value="DUF6939"/>
</dbReference>
<name>A0ABR9V117_9CHRO</name>
<sequence length="189" mass="22153">MPIVVQSRRRRLENIQKDYPEATIIDVTSKGDNPWVKFSPFYPHGNIPVPFYPRWTSQSVEGIWQGLKVFETQAVDRNKMKIRDMKGIKRTVRRFGKCKGHSVGYTKLLSYIDARKFIYLPSYLWVLENPLADLVAELRKMSETQTLVLLDYETNGDVENYKKPLSHAYLIKHYVEGNYPSFDFNPEET</sequence>